<gene>
    <name evidence="2" type="ORF">EVAR_55721_1</name>
</gene>
<organism evidence="2 3">
    <name type="scientific">Eumeta variegata</name>
    <name type="common">Bagworm moth</name>
    <name type="synonym">Eumeta japonica</name>
    <dbReference type="NCBI Taxonomy" id="151549"/>
    <lineage>
        <taxon>Eukaryota</taxon>
        <taxon>Metazoa</taxon>
        <taxon>Ecdysozoa</taxon>
        <taxon>Arthropoda</taxon>
        <taxon>Hexapoda</taxon>
        <taxon>Insecta</taxon>
        <taxon>Pterygota</taxon>
        <taxon>Neoptera</taxon>
        <taxon>Endopterygota</taxon>
        <taxon>Lepidoptera</taxon>
        <taxon>Glossata</taxon>
        <taxon>Ditrysia</taxon>
        <taxon>Tineoidea</taxon>
        <taxon>Psychidae</taxon>
        <taxon>Oiketicinae</taxon>
        <taxon>Eumeta</taxon>
    </lineage>
</organism>
<evidence type="ECO:0000313" key="3">
    <source>
        <dbReference type="Proteomes" id="UP000299102"/>
    </source>
</evidence>
<evidence type="ECO:0000256" key="1">
    <source>
        <dbReference type="SAM" id="MobiDB-lite"/>
    </source>
</evidence>
<dbReference type="Proteomes" id="UP000299102">
    <property type="component" value="Unassembled WGS sequence"/>
</dbReference>
<protein>
    <submittedName>
        <fullName evidence="2">Uncharacterized protein</fullName>
    </submittedName>
</protein>
<reference evidence="2 3" key="1">
    <citation type="journal article" date="2019" name="Commun. Biol.">
        <title>The bagworm genome reveals a unique fibroin gene that provides high tensile strength.</title>
        <authorList>
            <person name="Kono N."/>
            <person name="Nakamura H."/>
            <person name="Ohtoshi R."/>
            <person name="Tomita M."/>
            <person name="Numata K."/>
            <person name="Arakawa K."/>
        </authorList>
    </citation>
    <scope>NUCLEOTIDE SEQUENCE [LARGE SCALE GENOMIC DNA]</scope>
</reference>
<dbReference type="AlphaFoldDB" id="A0A4C1Z3N4"/>
<keyword evidence="3" id="KW-1185">Reference proteome</keyword>
<comment type="caution">
    <text evidence="2">The sequence shown here is derived from an EMBL/GenBank/DDBJ whole genome shotgun (WGS) entry which is preliminary data.</text>
</comment>
<name>A0A4C1Z3N4_EUMVA</name>
<accession>A0A4C1Z3N4</accession>
<dbReference type="EMBL" id="BGZK01001501">
    <property type="protein sequence ID" value="GBP81225.1"/>
    <property type="molecule type" value="Genomic_DNA"/>
</dbReference>
<sequence length="87" mass="10692">MRSLRSMCKVSRRDRCRNSYVRERCGPKEDVVIRVERGRRIENETRIDKHWGRNQGLDKSESRGGVKRDRNREQYREQNQKLDRDWD</sequence>
<proteinExistence type="predicted"/>
<feature type="region of interest" description="Disordered" evidence="1">
    <location>
        <begin position="44"/>
        <end position="87"/>
    </location>
</feature>
<evidence type="ECO:0000313" key="2">
    <source>
        <dbReference type="EMBL" id="GBP81225.1"/>
    </source>
</evidence>